<keyword evidence="3" id="KW-1185">Reference proteome</keyword>
<proteinExistence type="predicted"/>
<dbReference type="AlphaFoldDB" id="A0A0A0JLF2"/>
<comment type="caution">
    <text evidence="2">The sequence shown here is derived from an EMBL/GenBank/DDBJ whole genome shotgun (WGS) entry which is preliminary data.</text>
</comment>
<dbReference type="RefSeq" id="WP_156969729.1">
    <property type="nucleotide sequence ID" value="NZ_AVPK01000005.1"/>
</dbReference>
<gene>
    <name evidence="2" type="ORF">N803_13245</name>
</gene>
<sequence>MASEAQRDLEQRVHVDLPRITVDQMTTGQDTEPPPDPTGGRDVETEFMIRHIGW</sequence>
<reference evidence="2 3" key="1">
    <citation type="submission" date="2013-08" db="EMBL/GenBank/DDBJ databases">
        <title>The genome sequence of Knoellia subterranea.</title>
        <authorList>
            <person name="Zhu W."/>
            <person name="Wang G."/>
        </authorList>
    </citation>
    <scope>NUCLEOTIDE SEQUENCE [LARGE SCALE GENOMIC DNA]</scope>
    <source>
        <strain evidence="2 3">KCTC 19937</strain>
    </source>
</reference>
<dbReference type="Proteomes" id="UP000030011">
    <property type="component" value="Unassembled WGS sequence"/>
</dbReference>
<name>A0A0A0JLF2_9MICO</name>
<feature type="compositionally biased region" description="Basic and acidic residues" evidence="1">
    <location>
        <begin position="1"/>
        <end position="17"/>
    </location>
</feature>
<evidence type="ECO:0000313" key="3">
    <source>
        <dbReference type="Proteomes" id="UP000030011"/>
    </source>
</evidence>
<evidence type="ECO:0000256" key="1">
    <source>
        <dbReference type="SAM" id="MobiDB-lite"/>
    </source>
</evidence>
<dbReference type="OrthoDB" id="5195480at2"/>
<evidence type="ECO:0000313" key="2">
    <source>
        <dbReference type="EMBL" id="KGN37559.1"/>
    </source>
</evidence>
<feature type="region of interest" description="Disordered" evidence="1">
    <location>
        <begin position="1"/>
        <end position="42"/>
    </location>
</feature>
<accession>A0A0A0JLF2</accession>
<organism evidence="2 3">
    <name type="scientific">Knoellia subterranea KCTC 19937</name>
    <dbReference type="NCBI Taxonomy" id="1385521"/>
    <lineage>
        <taxon>Bacteria</taxon>
        <taxon>Bacillati</taxon>
        <taxon>Actinomycetota</taxon>
        <taxon>Actinomycetes</taxon>
        <taxon>Micrococcales</taxon>
        <taxon>Intrasporangiaceae</taxon>
        <taxon>Knoellia</taxon>
    </lineage>
</organism>
<protein>
    <submittedName>
        <fullName evidence="2">Uncharacterized protein</fullName>
    </submittedName>
</protein>
<dbReference type="EMBL" id="AVPK01000005">
    <property type="protein sequence ID" value="KGN37559.1"/>
    <property type="molecule type" value="Genomic_DNA"/>
</dbReference>